<comment type="caution">
    <text evidence="1">The sequence shown here is derived from an EMBL/GenBank/DDBJ whole genome shotgun (WGS) entry which is preliminary data.</text>
</comment>
<dbReference type="Proteomes" id="UP001632037">
    <property type="component" value="Unassembled WGS sequence"/>
</dbReference>
<dbReference type="EMBL" id="JBIMZQ010000004">
    <property type="protein sequence ID" value="KAL3672171.1"/>
    <property type="molecule type" value="Genomic_DNA"/>
</dbReference>
<gene>
    <name evidence="1" type="ORF">V7S43_002835</name>
</gene>
<evidence type="ECO:0000313" key="2">
    <source>
        <dbReference type="Proteomes" id="UP001632037"/>
    </source>
</evidence>
<evidence type="ECO:0000313" key="1">
    <source>
        <dbReference type="EMBL" id="KAL3672171.1"/>
    </source>
</evidence>
<dbReference type="AlphaFoldDB" id="A0ABD3G0J5"/>
<keyword evidence="2" id="KW-1185">Reference proteome</keyword>
<accession>A0ABD3G0J5</accession>
<organism evidence="1 2">
    <name type="scientific">Phytophthora oleae</name>
    <dbReference type="NCBI Taxonomy" id="2107226"/>
    <lineage>
        <taxon>Eukaryota</taxon>
        <taxon>Sar</taxon>
        <taxon>Stramenopiles</taxon>
        <taxon>Oomycota</taxon>
        <taxon>Peronosporomycetes</taxon>
        <taxon>Peronosporales</taxon>
        <taxon>Peronosporaceae</taxon>
        <taxon>Phytophthora</taxon>
    </lineage>
</organism>
<name>A0ABD3G0J5_9STRA</name>
<protein>
    <submittedName>
        <fullName evidence="1">Uncharacterized protein</fullName>
    </submittedName>
</protein>
<sequence>MDDQDAIDRKRLRGQIVLVRPNARLTTENPELRRSCLLYLLRLAPLTRQKADGVIERTSTGARFGLSRQHLGPFDNRYAAKFGYTQQTVKTALDQVVAHSLKTGFPDTELDPVYALGIIGLPHDEYVLQELEHGLRSYLSREAVCLGFSKRFEFVCTDNQGDRLFTLYQNYMRRLEAGRKEAKATVARQDIRRRKDIDTRRELLRMDQRRGYTRFLQQCRHAEALEQTRLQRAGLEDPEHLKQLHDQHERQQLLLRGQQLAAMRRIEADTPRVNVGQILADALITASLRE</sequence>
<proteinExistence type="predicted"/>
<reference evidence="1 2" key="1">
    <citation type="submission" date="2024-09" db="EMBL/GenBank/DDBJ databases">
        <title>Genome sequencing and assembly of Phytophthora oleae, isolate VK10A, causative agent of rot of olive drupes.</title>
        <authorList>
            <person name="Conti Taguali S."/>
            <person name="Riolo M."/>
            <person name="La Spada F."/>
            <person name="Cacciola S.O."/>
            <person name="Dionisio G."/>
        </authorList>
    </citation>
    <scope>NUCLEOTIDE SEQUENCE [LARGE SCALE GENOMIC DNA]</scope>
    <source>
        <strain evidence="1 2">VK10A</strain>
    </source>
</reference>